<name>A0A443I203_BYSSP</name>
<evidence type="ECO:0000313" key="4">
    <source>
        <dbReference type="Proteomes" id="UP000283841"/>
    </source>
</evidence>
<gene>
    <name evidence="3" type="ORF">C8Q69DRAFT_159102</name>
</gene>
<dbReference type="Pfam" id="PF23670">
    <property type="entry name" value="PIGBOS1"/>
    <property type="match status" value="1"/>
</dbReference>
<keyword evidence="2" id="KW-0472">Membrane</keyword>
<keyword evidence="2" id="KW-1133">Transmembrane helix</keyword>
<proteinExistence type="predicted"/>
<reference evidence="3 4" key="1">
    <citation type="journal article" date="2018" name="Front. Microbiol.">
        <title>Genomic and genetic insights into a cosmopolitan fungus, Paecilomyces variotii (Eurotiales).</title>
        <authorList>
            <person name="Urquhart A.S."/>
            <person name="Mondo S.J."/>
            <person name="Makela M.R."/>
            <person name="Hane J.K."/>
            <person name="Wiebenga A."/>
            <person name="He G."/>
            <person name="Mihaltcheva S."/>
            <person name="Pangilinan J."/>
            <person name="Lipzen A."/>
            <person name="Barry K."/>
            <person name="de Vries R.P."/>
            <person name="Grigoriev I.V."/>
            <person name="Idnurm A."/>
        </authorList>
    </citation>
    <scope>NUCLEOTIDE SEQUENCE [LARGE SCALE GENOMIC DNA]</scope>
    <source>
        <strain evidence="3 4">CBS 101075</strain>
    </source>
</reference>
<keyword evidence="4" id="KW-1185">Reference proteome</keyword>
<protein>
    <submittedName>
        <fullName evidence="3">Uncharacterized protein</fullName>
    </submittedName>
</protein>
<comment type="caution">
    <text evidence="3">The sequence shown here is derived from an EMBL/GenBank/DDBJ whole genome shotgun (WGS) entry which is preliminary data.</text>
</comment>
<feature type="compositionally biased region" description="Polar residues" evidence="1">
    <location>
        <begin position="74"/>
        <end position="91"/>
    </location>
</feature>
<dbReference type="Proteomes" id="UP000283841">
    <property type="component" value="Unassembled WGS sequence"/>
</dbReference>
<feature type="transmembrane region" description="Helical" evidence="2">
    <location>
        <begin position="6"/>
        <end position="25"/>
    </location>
</feature>
<dbReference type="VEuPathDB" id="FungiDB:C8Q69DRAFT_159102"/>
<evidence type="ECO:0000256" key="1">
    <source>
        <dbReference type="SAM" id="MobiDB-lite"/>
    </source>
</evidence>
<organism evidence="3 4">
    <name type="scientific">Byssochlamys spectabilis</name>
    <name type="common">Paecilomyces variotii</name>
    <dbReference type="NCBI Taxonomy" id="264951"/>
    <lineage>
        <taxon>Eukaryota</taxon>
        <taxon>Fungi</taxon>
        <taxon>Dikarya</taxon>
        <taxon>Ascomycota</taxon>
        <taxon>Pezizomycotina</taxon>
        <taxon>Eurotiomycetes</taxon>
        <taxon>Eurotiomycetidae</taxon>
        <taxon>Eurotiales</taxon>
        <taxon>Thermoascaceae</taxon>
        <taxon>Paecilomyces</taxon>
    </lineage>
</organism>
<evidence type="ECO:0000256" key="2">
    <source>
        <dbReference type="SAM" id="Phobius"/>
    </source>
</evidence>
<dbReference type="RefSeq" id="XP_028487726.1">
    <property type="nucleotide sequence ID" value="XM_028625640.1"/>
</dbReference>
<feature type="compositionally biased region" description="Low complexity" evidence="1">
    <location>
        <begin position="62"/>
        <end position="71"/>
    </location>
</feature>
<dbReference type="InterPro" id="IPR057394">
    <property type="entry name" value="PIGBOS1"/>
</dbReference>
<dbReference type="EMBL" id="RCNU01000002">
    <property type="protein sequence ID" value="RWQ98081.1"/>
    <property type="molecule type" value="Genomic_DNA"/>
</dbReference>
<sequence length="126" mass="13702">MSAVRGFFPAAIAIAVGVVTGYYTFQPAFQQLEAEKRTQLHRQQNPSERNMIEVRGPAKDIPTSSSSSTPSGLPPQTIQDPNATPAVTWTQRLWPFGKPARTNAVPSTVAESTRSDQSLSDRSSDQ</sequence>
<dbReference type="AlphaFoldDB" id="A0A443I203"/>
<feature type="compositionally biased region" description="Low complexity" evidence="1">
    <location>
        <begin position="115"/>
        <end position="126"/>
    </location>
</feature>
<accession>A0A443I203</accession>
<dbReference type="GeneID" id="39594917"/>
<evidence type="ECO:0000313" key="3">
    <source>
        <dbReference type="EMBL" id="RWQ98081.1"/>
    </source>
</evidence>
<keyword evidence="2" id="KW-0812">Transmembrane</keyword>
<feature type="region of interest" description="Disordered" evidence="1">
    <location>
        <begin position="36"/>
        <end position="126"/>
    </location>
</feature>